<dbReference type="EMBL" id="BART01000975">
    <property type="protein sequence ID" value="GAG59784.1"/>
    <property type="molecule type" value="Genomic_DNA"/>
</dbReference>
<protein>
    <submittedName>
        <fullName evidence="1">Uncharacterized protein</fullName>
    </submittedName>
</protein>
<comment type="caution">
    <text evidence="1">The sequence shown here is derived from an EMBL/GenBank/DDBJ whole genome shotgun (WGS) entry which is preliminary data.</text>
</comment>
<dbReference type="AlphaFoldDB" id="X0YT91"/>
<feature type="non-terminal residue" evidence="1">
    <location>
        <position position="706"/>
    </location>
</feature>
<organism evidence="1">
    <name type="scientific">marine sediment metagenome</name>
    <dbReference type="NCBI Taxonomy" id="412755"/>
    <lineage>
        <taxon>unclassified sequences</taxon>
        <taxon>metagenomes</taxon>
        <taxon>ecological metagenomes</taxon>
    </lineage>
</organism>
<gene>
    <name evidence="1" type="ORF">S01H4_03836</name>
</gene>
<dbReference type="SUPFAM" id="SSF69318">
    <property type="entry name" value="Integrin alpha N-terminal domain"/>
    <property type="match status" value="1"/>
</dbReference>
<proteinExistence type="predicted"/>
<feature type="non-terminal residue" evidence="1">
    <location>
        <position position="1"/>
    </location>
</feature>
<reference evidence="1" key="1">
    <citation type="journal article" date="2014" name="Front. Microbiol.">
        <title>High frequency of phylogenetically diverse reductive dehalogenase-homologous genes in deep subseafloor sedimentary metagenomes.</title>
        <authorList>
            <person name="Kawai M."/>
            <person name="Futagami T."/>
            <person name="Toyoda A."/>
            <person name="Takaki Y."/>
            <person name="Nishi S."/>
            <person name="Hori S."/>
            <person name="Arai W."/>
            <person name="Tsubouchi T."/>
            <person name="Morono Y."/>
            <person name="Uchiyama I."/>
            <person name="Ito T."/>
            <person name="Fujiyama A."/>
            <person name="Inagaki F."/>
            <person name="Takami H."/>
        </authorList>
    </citation>
    <scope>NUCLEOTIDE SEQUENCE</scope>
    <source>
        <strain evidence="1">Expedition CK06-06</strain>
    </source>
</reference>
<evidence type="ECO:0000313" key="1">
    <source>
        <dbReference type="EMBL" id="GAG59784.1"/>
    </source>
</evidence>
<accession>X0YT91</accession>
<name>X0YT91_9ZZZZ</name>
<dbReference type="InterPro" id="IPR028994">
    <property type="entry name" value="Integrin_alpha_N"/>
</dbReference>
<sequence length="706" mass="81871">EYLIYGKIFNINSESGLEKINITTSFNWSIQEFYMSSYPEIIIHESDIQLYYYSYIFDYPITAVIERYSIDDKESQNSTTIYEDNDEYDFSFYETYIPEKEEGHYLLNIGDVNSDGVDDLFAISANGRYLCIDCENNNTIWVKTSSKALETELIKIEDLNNDGLEDFLIKNIGSFEPSWISSDGQEETTQTQIINELYTIDAKTGNIIWSFNIPSPQYYEGLRDLLNIGDINDDDIDDYAAWIIPSEIPSEISSIIETLSGKNTLPSGSTSENIYRALLHEYTRILAINGSNGVILWDTSLLGFPYKFYRHYEYNGNYTDPIEVNRGEFQIINRISNKIPSSWISDSGISWANEWDISTLLHVDDIQIEWGESSGNKMDLWDEQGGNYSIKAKDDGNLYKVLFNLTIPVDFSDDKSLGVMEYTLSQIERFSAFKMQTRVAVNTSSSNGYNFTYEIYDARSGKWVLCNWSGNSKTWNNHTYPDLHGDFKTSNITRTNYTYFNLTSNYKIDYMYLITRGTEDADPCVELDYKSKTTLSNFIDSNHNIRIRINVTNNELFNLTIDYFGIGAFYWGLFGHQYDMRYILKYAQSKLEEDSFTYENLLNLEIQDFKVINGTDDEYLDIIAVIGIEGSSYEHSKWSARIRLFDIKNKEVFTKWSINPKYIPNYYVQIIPLNNSLNSWLISGKFQFGEDYNCSHKLISDPHWDS</sequence>